<dbReference type="Proteomes" id="UP000234384">
    <property type="component" value="Unassembled WGS sequence"/>
</dbReference>
<evidence type="ECO:0000313" key="3">
    <source>
        <dbReference type="Proteomes" id="UP000234384"/>
    </source>
</evidence>
<reference evidence="2 3" key="1">
    <citation type="submission" date="2017-12" db="EMBL/GenBank/DDBJ databases">
        <title>Phylogenetic diversity of female urinary microbiome.</title>
        <authorList>
            <person name="Thomas-White K."/>
            <person name="Wolfe A.J."/>
        </authorList>
    </citation>
    <scope>NUCLEOTIDE SEQUENCE [LARGE SCALE GENOMIC DNA]</scope>
    <source>
        <strain evidence="2 3">UMB0898</strain>
    </source>
</reference>
<evidence type="ECO:0000313" key="2">
    <source>
        <dbReference type="EMBL" id="PKY89720.1"/>
    </source>
</evidence>
<feature type="region of interest" description="Disordered" evidence="1">
    <location>
        <begin position="144"/>
        <end position="166"/>
    </location>
</feature>
<dbReference type="OrthoDB" id="1707979at2"/>
<dbReference type="EMBL" id="PKHE01000005">
    <property type="protein sequence ID" value="PKY89720.1"/>
    <property type="molecule type" value="Genomic_DNA"/>
</dbReference>
<dbReference type="InterPro" id="IPR007731">
    <property type="entry name" value="DUF669"/>
</dbReference>
<organism evidence="2 3">
    <name type="scientific">Falseniella ignava</name>
    <dbReference type="NCBI Taxonomy" id="137730"/>
    <lineage>
        <taxon>Bacteria</taxon>
        <taxon>Bacillati</taxon>
        <taxon>Bacillota</taxon>
        <taxon>Bacilli</taxon>
        <taxon>Lactobacillales</taxon>
        <taxon>Aerococcaceae</taxon>
        <taxon>Falseniella</taxon>
    </lineage>
</organism>
<sequence>MAFQFDFNDTFEGGLADGTYEAVISSISEDATQGGSKFINCVLTVRNDVDQKGKNALIFHRIWMAKATGKYNKSMLNTIGKYAQMSENKKYESLEDVFEDLGGKPVRVTVKNEESEYNGNTYKNLNVKRWDYTKFPNVQHQFKKKEGSPFETNQEATVISEDDLPF</sequence>
<comment type="caution">
    <text evidence="2">The sequence shown here is derived from an EMBL/GenBank/DDBJ whole genome shotgun (WGS) entry which is preliminary data.</text>
</comment>
<evidence type="ECO:0008006" key="4">
    <source>
        <dbReference type="Google" id="ProtNLM"/>
    </source>
</evidence>
<dbReference type="RefSeq" id="WP_101954040.1">
    <property type="nucleotide sequence ID" value="NZ_PKHE01000005.1"/>
</dbReference>
<dbReference type="AlphaFoldDB" id="A0A2I1K236"/>
<proteinExistence type="predicted"/>
<gene>
    <name evidence="2" type="ORF">CYJ57_03160</name>
</gene>
<dbReference type="Pfam" id="PF05037">
    <property type="entry name" value="DUF669"/>
    <property type="match status" value="1"/>
</dbReference>
<name>A0A2I1K236_9LACT</name>
<evidence type="ECO:0000256" key="1">
    <source>
        <dbReference type="SAM" id="MobiDB-lite"/>
    </source>
</evidence>
<protein>
    <recommendedName>
        <fullName evidence="4">DUF669 domain-containing protein</fullName>
    </recommendedName>
</protein>
<accession>A0A2I1K236</accession>